<organism evidence="1 2">
    <name type="scientific">Desulfovibrio litoralis DSM 11393</name>
    <dbReference type="NCBI Taxonomy" id="1121455"/>
    <lineage>
        <taxon>Bacteria</taxon>
        <taxon>Pseudomonadati</taxon>
        <taxon>Thermodesulfobacteriota</taxon>
        <taxon>Desulfovibrionia</taxon>
        <taxon>Desulfovibrionales</taxon>
        <taxon>Desulfovibrionaceae</taxon>
        <taxon>Desulfovibrio</taxon>
    </lineage>
</organism>
<dbReference type="EMBL" id="FRDI01000015">
    <property type="protein sequence ID" value="SHN71495.1"/>
    <property type="molecule type" value="Genomic_DNA"/>
</dbReference>
<evidence type="ECO:0000313" key="1">
    <source>
        <dbReference type="EMBL" id="SHN71495.1"/>
    </source>
</evidence>
<keyword evidence="2" id="KW-1185">Reference proteome</keyword>
<dbReference type="AlphaFoldDB" id="A0A1M7TLA9"/>
<evidence type="ECO:0000313" key="2">
    <source>
        <dbReference type="Proteomes" id="UP000186469"/>
    </source>
</evidence>
<gene>
    <name evidence="1" type="ORF">SAMN02745728_02197</name>
</gene>
<dbReference type="Proteomes" id="UP000186469">
    <property type="component" value="Unassembled WGS sequence"/>
</dbReference>
<sequence>MSGEKDKQIKSIVEDVKHASNWLDTLQKEYGHHVMDDSYENSEYSWKHKGTSTTFGNDIEKNKADLASIINKLMLGKEKGKIEFDLMQYWKGSLSVRVIEHMRASNDEVRGAIWLSRMKFKLKLMKEKS</sequence>
<accession>A0A1M7TLA9</accession>
<dbReference type="STRING" id="1121455.SAMN02745728_02197"/>
<name>A0A1M7TLA9_9BACT</name>
<dbReference type="RefSeq" id="WP_072697874.1">
    <property type="nucleotide sequence ID" value="NZ_FRDI01000015.1"/>
</dbReference>
<proteinExistence type="predicted"/>
<protein>
    <submittedName>
        <fullName evidence="1">Uncharacterized protein</fullName>
    </submittedName>
</protein>
<reference evidence="1 2" key="1">
    <citation type="submission" date="2016-12" db="EMBL/GenBank/DDBJ databases">
        <authorList>
            <person name="Song W.-J."/>
            <person name="Kurnit D.M."/>
        </authorList>
    </citation>
    <scope>NUCLEOTIDE SEQUENCE [LARGE SCALE GENOMIC DNA]</scope>
    <source>
        <strain evidence="1 2">DSM 11393</strain>
    </source>
</reference>